<name>A0A0D3I6Z0_EMIH1</name>
<sequence>MAVAAYGGRRSVAAKPRHSHASNTGPKLSQQLQPHKGPKRKPPHRAGGLTAHPRARFPTNFPQRVADGSEHNAQILTVDRDAPPPGLDENLPGPNCATAALPHAEMATERAKRQQRPSSRQQRSPPIPIAGRPASSAGASAASAAAVPDGIASALSELASLQRLAKDPLDEARYARPQTAAGAIGGSPGAAGLAPGTAVSRAADEEEESADKLRVRLSAAEAVMRKLHRRNSQLEESAKESAARPQTAAAVPGEEDTGAQLLAGADEQALFLLQQKEADLQQMRDYTAQLSEQLRSAEAQQQQGRPAAATASATDSGEYRDRYMRMRSDYRSLLRSRVGSLKRTTVQQQQREQSELLGKLDAALQEEAELHRRESQRLNEELYLREKQSCDWHVERRILESRLAEMDKSLRMRDEIDGAIESKMSALFARLQSLESQNIQLEQANEQLKTQVSGGGSGDGGGPPV</sequence>
<dbReference type="EnsemblProtists" id="EOD07025">
    <property type="protein sequence ID" value="EOD07025"/>
    <property type="gene ID" value="EMIHUDRAFT_198268"/>
</dbReference>
<dbReference type="GeneID" id="17253398"/>
<feature type="compositionally biased region" description="Gly residues" evidence="2">
    <location>
        <begin position="453"/>
        <end position="465"/>
    </location>
</feature>
<reference evidence="4" key="1">
    <citation type="journal article" date="2013" name="Nature">
        <title>Pan genome of the phytoplankton Emiliania underpins its global distribution.</title>
        <authorList>
            <person name="Read B.A."/>
            <person name="Kegel J."/>
            <person name="Klute M.J."/>
            <person name="Kuo A."/>
            <person name="Lefebvre S.C."/>
            <person name="Maumus F."/>
            <person name="Mayer C."/>
            <person name="Miller J."/>
            <person name="Monier A."/>
            <person name="Salamov A."/>
            <person name="Young J."/>
            <person name="Aguilar M."/>
            <person name="Claverie J.M."/>
            <person name="Frickenhaus S."/>
            <person name="Gonzalez K."/>
            <person name="Herman E.K."/>
            <person name="Lin Y.C."/>
            <person name="Napier J."/>
            <person name="Ogata H."/>
            <person name="Sarno A.F."/>
            <person name="Shmutz J."/>
            <person name="Schroeder D."/>
            <person name="de Vargas C."/>
            <person name="Verret F."/>
            <person name="von Dassow P."/>
            <person name="Valentin K."/>
            <person name="Van de Peer Y."/>
            <person name="Wheeler G."/>
            <person name="Dacks J.B."/>
            <person name="Delwiche C.F."/>
            <person name="Dyhrman S.T."/>
            <person name="Glockner G."/>
            <person name="John U."/>
            <person name="Richards T."/>
            <person name="Worden A.Z."/>
            <person name="Zhang X."/>
            <person name="Grigoriev I.V."/>
            <person name="Allen A.E."/>
            <person name="Bidle K."/>
            <person name="Borodovsky M."/>
            <person name="Bowler C."/>
            <person name="Brownlee C."/>
            <person name="Cock J.M."/>
            <person name="Elias M."/>
            <person name="Gladyshev V.N."/>
            <person name="Groth M."/>
            <person name="Guda C."/>
            <person name="Hadaegh A."/>
            <person name="Iglesias-Rodriguez M.D."/>
            <person name="Jenkins J."/>
            <person name="Jones B.M."/>
            <person name="Lawson T."/>
            <person name="Leese F."/>
            <person name="Lindquist E."/>
            <person name="Lobanov A."/>
            <person name="Lomsadze A."/>
            <person name="Malik S.B."/>
            <person name="Marsh M.E."/>
            <person name="Mackinder L."/>
            <person name="Mock T."/>
            <person name="Mueller-Roeber B."/>
            <person name="Pagarete A."/>
            <person name="Parker M."/>
            <person name="Probert I."/>
            <person name="Quesneville H."/>
            <person name="Raines C."/>
            <person name="Rensing S.A."/>
            <person name="Riano-Pachon D.M."/>
            <person name="Richier S."/>
            <person name="Rokitta S."/>
            <person name="Shiraiwa Y."/>
            <person name="Soanes D.M."/>
            <person name="van der Giezen M."/>
            <person name="Wahlund T.M."/>
            <person name="Williams B."/>
            <person name="Wilson W."/>
            <person name="Wolfe G."/>
            <person name="Wurch L.L."/>
        </authorList>
    </citation>
    <scope>NUCLEOTIDE SEQUENCE</scope>
</reference>
<protein>
    <submittedName>
        <fullName evidence="3">Uncharacterized protein</fullName>
    </submittedName>
</protein>
<accession>A0A0D3I6Z0</accession>
<keyword evidence="4" id="KW-1185">Reference proteome</keyword>
<dbReference type="HOGENOM" id="CLU_588553_0_0_1"/>
<feature type="compositionally biased region" description="Polar residues" evidence="2">
    <location>
        <begin position="21"/>
        <end position="33"/>
    </location>
</feature>
<feature type="region of interest" description="Disordered" evidence="2">
    <location>
        <begin position="1"/>
        <end position="147"/>
    </location>
</feature>
<evidence type="ECO:0000256" key="1">
    <source>
        <dbReference type="SAM" id="Coils"/>
    </source>
</evidence>
<feature type="compositionally biased region" description="Basic and acidic residues" evidence="2">
    <location>
        <begin position="232"/>
        <end position="242"/>
    </location>
</feature>
<proteinExistence type="predicted"/>
<evidence type="ECO:0000256" key="2">
    <source>
        <dbReference type="SAM" id="MobiDB-lite"/>
    </source>
</evidence>
<feature type="compositionally biased region" description="Polar residues" evidence="2">
    <location>
        <begin position="292"/>
        <end position="304"/>
    </location>
</feature>
<feature type="coiled-coil region" evidence="1">
    <location>
        <begin position="346"/>
        <end position="381"/>
    </location>
</feature>
<evidence type="ECO:0000313" key="4">
    <source>
        <dbReference type="Proteomes" id="UP000013827"/>
    </source>
</evidence>
<feature type="compositionally biased region" description="Low complexity" evidence="2">
    <location>
        <begin position="116"/>
        <end position="147"/>
    </location>
</feature>
<reference evidence="3" key="2">
    <citation type="submission" date="2024-10" db="UniProtKB">
        <authorList>
            <consortium name="EnsemblProtists"/>
        </authorList>
    </citation>
    <scope>IDENTIFICATION</scope>
</reference>
<dbReference type="RefSeq" id="XP_005759454.1">
    <property type="nucleotide sequence ID" value="XM_005759397.1"/>
</dbReference>
<dbReference type="Proteomes" id="UP000013827">
    <property type="component" value="Unassembled WGS sequence"/>
</dbReference>
<feature type="compositionally biased region" description="Low complexity" evidence="2">
    <location>
        <begin position="190"/>
        <end position="201"/>
    </location>
</feature>
<feature type="region of interest" description="Disordered" evidence="2">
    <location>
        <begin position="176"/>
        <end position="212"/>
    </location>
</feature>
<keyword evidence="1" id="KW-0175">Coiled coil</keyword>
<dbReference type="eggNOG" id="ENOG502SBRA">
    <property type="taxonomic scope" value="Eukaryota"/>
</dbReference>
<dbReference type="AlphaFoldDB" id="A0A0D3I6Z0"/>
<evidence type="ECO:0000313" key="3">
    <source>
        <dbReference type="EnsemblProtists" id="EOD07025"/>
    </source>
</evidence>
<dbReference type="KEGG" id="ehx:EMIHUDRAFT_198268"/>
<organism evidence="3 4">
    <name type="scientific">Emiliania huxleyi (strain CCMP1516)</name>
    <dbReference type="NCBI Taxonomy" id="280463"/>
    <lineage>
        <taxon>Eukaryota</taxon>
        <taxon>Haptista</taxon>
        <taxon>Haptophyta</taxon>
        <taxon>Prymnesiophyceae</taxon>
        <taxon>Isochrysidales</taxon>
        <taxon>Noelaerhabdaceae</taxon>
        <taxon>Emiliania</taxon>
    </lineage>
</organism>
<feature type="region of interest" description="Disordered" evidence="2">
    <location>
        <begin position="292"/>
        <end position="322"/>
    </location>
</feature>
<dbReference type="PaxDb" id="2903-EOD07025"/>
<feature type="region of interest" description="Disordered" evidence="2">
    <location>
        <begin position="445"/>
        <end position="465"/>
    </location>
</feature>
<feature type="region of interest" description="Disordered" evidence="2">
    <location>
        <begin position="228"/>
        <end position="262"/>
    </location>
</feature>